<accession>A0A9R1XND5</accession>
<evidence type="ECO:0000313" key="3">
    <source>
        <dbReference type="Proteomes" id="UP000235145"/>
    </source>
</evidence>
<keyword evidence="3" id="KW-1185">Reference proteome</keyword>
<evidence type="ECO:0000256" key="1">
    <source>
        <dbReference type="SAM" id="Phobius"/>
    </source>
</evidence>
<gene>
    <name evidence="2" type="ORF">LSAT_V11C300112030</name>
</gene>
<proteinExistence type="predicted"/>
<keyword evidence="1" id="KW-0472">Membrane</keyword>
<comment type="caution">
    <text evidence="2">The sequence shown here is derived from an EMBL/GenBank/DDBJ whole genome shotgun (WGS) entry which is preliminary data.</text>
</comment>
<dbReference type="Proteomes" id="UP000235145">
    <property type="component" value="Unassembled WGS sequence"/>
</dbReference>
<dbReference type="EMBL" id="NBSK02000003">
    <property type="protein sequence ID" value="KAJ0219591.1"/>
    <property type="molecule type" value="Genomic_DNA"/>
</dbReference>
<feature type="transmembrane region" description="Helical" evidence="1">
    <location>
        <begin position="32"/>
        <end position="54"/>
    </location>
</feature>
<organism evidence="2 3">
    <name type="scientific">Lactuca sativa</name>
    <name type="common">Garden lettuce</name>
    <dbReference type="NCBI Taxonomy" id="4236"/>
    <lineage>
        <taxon>Eukaryota</taxon>
        <taxon>Viridiplantae</taxon>
        <taxon>Streptophyta</taxon>
        <taxon>Embryophyta</taxon>
        <taxon>Tracheophyta</taxon>
        <taxon>Spermatophyta</taxon>
        <taxon>Magnoliopsida</taxon>
        <taxon>eudicotyledons</taxon>
        <taxon>Gunneridae</taxon>
        <taxon>Pentapetalae</taxon>
        <taxon>asterids</taxon>
        <taxon>campanulids</taxon>
        <taxon>Asterales</taxon>
        <taxon>Asteraceae</taxon>
        <taxon>Cichorioideae</taxon>
        <taxon>Cichorieae</taxon>
        <taxon>Lactucinae</taxon>
        <taxon>Lactuca</taxon>
    </lineage>
</organism>
<evidence type="ECO:0000313" key="2">
    <source>
        <dbReference type="EMBL" id="KAJ0219591.1"/>
    </source>
</evidence>
<keyword evidence="1" id="KW-0812">Transmembrane</keyword>
<protein>
    <submittedName>
        <fullName evidence="2">Uncharacterized protein</fullName>
    </submittedName>
</protein>
<keyword evidence="1" id="KW-1133">Transmembrane helix</keyword>
<name>A0A9R1XND5_LACSA</name>
<sequence>MYIHYASLYPVVVPDYWLPSLLLISGKGSFCLFTFGLFVLLFVIVFGFFCFSFLDMGPRKNRRCGDVASSSSLPSVTDGRNVRRRLYRWIDSLRALPEYVDCGDCDAVCDYCGAFFFA</sequence>
<dbReference type="AlphaFoldDB" id="A0A9R1XND5"/>
<reference evidence="2 3" key="1">
    <citation type="journal article" date="2017" name="Nat. Commun.">
        <title>Genome assembly with in vitro proximity ligation data and whole-genome triplication in lettuce.</title>
        <authorList>
            <person name="Reyes-Chin-Wo S."/>
            <person name="Wang Z."/>
            <person name="Yang X."/>
            <person name="Kozik A."/>
            <person name="Arikit S."/>
            <person name="Song C."/>
            <person name="Xia L."/>
            <person name="Froenicke L."/>
            <person name="Lavelle D.O."/>
            <person name="Truco M.J."/>
            <person name="Xia R."/>
            <person name="Zhu S."/>
            <person name="Xu C."/>
            <person name="Xu H."/>
            <person name="Xu X."/>
            <person name="Cox K."/>
            <person name="Korf I."/>
            <person name="Meyers B.C."/>
            <person name="Michelmore R.W."/>
        </authorList>
    </citation>
    <scope>NUCLEOTIDE SEQUENCE [LARGE SCALE GENOMIC DNA]</scope>
    <source>
        <strain evidence="3">cv. Salinas</strain>
        <tissue evidence="2">Seedlings</tissue>
    </source>
</reference>